<accession>A0A520MDR9</accession>
<organism evidence="3 4">
    <name type="scientific">SAR92 clade bacterium</name>
    <dbReference type="NCBI Taxonomy" id="2315479"/>
    <lineage>
        <taxon>Bacteria</taxon>
        <taxon>Pseudomonadati</taxon>
        <taxon>Pseudomonadota</taxon>
        <taxon>Gammaproteobacteria</taxon>
        <taxon>Cellvibrionales</taxon>
        <taxon>Porticoccaceae</taxon>
        <taxon>SAR92 clade</taxon>
    </lineage>
</organism>
<sequence length="480" mass="52999">MEKAILAVALLLTSLSGSIAAGSKADDRLLIRGGWLFDSVSAERRVNSGILVENGVITALDLPDTRIHSQDTKIIKLSDEQTVLPGLVDLHAHYGFDFLDEGRVVEAAYNGIVYLANGVTSTWSAGEFNPERIIAQRNLIESGEAVGPRLLSSGPYFGGFRCEYNVKVAADDCVAWPNDITEQEIKNEVDYWAGTGITSVKIKQATPHEMSIIINQAKQHGLTTTGHLGNYNIEFDVSTQQAIKLGIDRIEHQLLLALSPEEADQEELDTAVKLMIDHQVFYDANLQMYGSVNLREKHREEMVWTNEGQYFTPYAQKLLLQRGPPPPESDWPEYRQRLIELMALYNSGGENLLVVGTDEPVYTLLLPGFAYHRELLALTYAGLPNHIVLKAATLNGATALGLGDSLGSIEVNKLADLIIVNGNPLADIKHTRNIHRVIKQGFVHDPKTLLKSAEGKIGPQDENDRAQWILEIPPLRTAVK</sequence>
<dbReference type="AlphaFoldDB" id="A0A520MDR9"/>
<dbReference type="Pfam" id="PF01979">
    <property type="entry name" value="Amidohydro_1"/>
    <property type="match status" value="1"/>
</dbReference>
<keyword evidence="3" id="KW-0378">Hydrolase</keyword>
<keyword evidence="1" id="KW-0732">Signal</keyword>
<comment type="caution">
    <text evidence="3">The sequence shown here is derived from an EMBL/GenBank/DDBJ whole genome shotgun (WGS) entry which is preliminary data.</text>
</comment>
<dbReference type="EMBL" id="SHBP01000012">
    <property type="protein sequence ID" value="RZO19376.1"/>
    <property type="molecule type" value="Genomic_DNA"/>
</dbReference>
<dbReference type="Gene3D" id="3.20.20.140">
    <property type="entry name" value="Metal-dependent hydrolases"/>
    <property type="match status" value="1"/>
</dbReference>
<feature type="domain" description="Amidohydrolase-related" evidence="2">
    <location>
        <begin position="82"/>
        <end position="441"/>
    </location>
</feature>
<dbReference type="SUPFAM" id="SSF51556">
    <property type="entry name" value="Metallo-dependent hydrolases"/>
    <property type="match status" value="1"/>
</dbReference>
<dbReference type="InterPro" id="IPR011059">
    <property type="entry name" value="Metal-dep_hydrolase_composite"/>
</dbReference>
<gene>
    <name evidence="3" type="ORF">EVB03_07870</name>
</gene>
<proteinExistence type="predicted"/>
<reference evidence="3 4" key="1">
    <citation type="submission" date="2019-02" db="EMBL/GenBank/DDBJ databases">
        <title>Prokaryotic population dynamics and viral predation in marine succession experiment using metagenomics: the confinement effect.</title>
        <authorList>
            <person name="Haro-Moreno J.M."/>
            <person name="Rodriguez-Valera F."/>
            <person name="Lopez-Perez M."/>
        </authorList>
    </citation>
    <scope>NUCLEOTIDE SEQUENCE [LARGE SCALE GENOMIC DNA]</scope>
    <source>
        <strain evidence="3">MED-G170</strain>
    </source>
</reference>
<dbReference type="InterPro" id="IPR032466">
    <property type="entry name" value="Metal_Hydrolase"/>
</dbReference>
<dbReference type="SUPFAM" id="SSF51338">
    <property type="entry name" value="Composite domain of metallo-dependent hydrolases"/>
    <property type="match status" value="1"/>
</dbReference>
<evidence type="ECO:0000313" key="3">
    <source>
        <dbReference type="EMBL" id="RZO19376.1"/>
    </source>
</evidence>
<dbReference type="Proteomes" id="UP000315889">
    <property type="component" value="Unassembled WGS sequence"/>
</dbReference>
<feature type="chain" id="PRO_5021957841" evidence="1">
    <location>
        <begin position="21"/>
        <end position="480"/>
    </location>
</feature>
<dbReference type="PANTHER" id="PTHR43135">
    <property type="entry name" value="ALPHA-D-RIBOSE 1-METHYLPHOSPHONATE 5-TRIPHOSPHATE DIPHOSPHATASE"/>
    <property type="match status" value="1"/>
</dbReference>
<name>A0A520MDR9_9GAMM</name>
<dbReference type="Gene3D" id="2.30.40.10">
    <property type="entry name" value="Urease, subunit C, domain 1"/>
    <property type="match status" value="1"/>
</dbReference>
<evidence type="ECO:0000313" key="4">
    <source>
        <dbReference type="Proteomes" id="UP000315889"/>
    </source>
</evidence>
<dbReference type="PANTHER" id="PTHR43135:SF3">
    <property type="entry name" value="ALPHA-D-RIBOSE 1-METHYLPHOSPHONATE 5-TRIPHOSPHATE DIPHOSPHATASE"/>
    <property type="match status" value="1"/>
</dbReference>
<evidence type="ECO:0000256" key="1">
    <source>
        <dbReference type="SAM" id="SignalP"/>
    </source>
</evidence>
<dbReference type="InterPro" id="IPR051781">
    <property type="entry name" value="Metallo-dep_Hydrolase"/>
</dbReference>
<protein>
    <submittedName>
        <fullName evidence="3">Amidohydrolase</fullName>
    </submittedName>
</protein>
<evidence type="ECO:0000259" key="2">
    <source>
        <dbReference type="Pfam" id="PF01979"/>
    </source>
</evidence>
<dbReference type="GO" id="GO:0016810">
    <property type="term" value="F:hydrolase activity, acting on carbon-nitrogen (but not peptide) bonds"/>
    <property type="evidence" value="ECO:0007669"/>
    <property type="project" value="InterPro"/>
</dbReference>
<feature type="signal peptide" evidence="1">
    <location>
        <begin position="1"/>
        <end position="20"/>
    </location>
</feature>
<dbReference type="InterPro" id="IPR006680">
    <property type="entry name" value="Amidohydro-rel"/>
</dbReference>